<feature type="transmembrane region" description="Helical" evidence="1">
    <location>
        <begin position="12"/>
        <end position="35"/>
    </location>
</feature>
<evidence type="ECO:0000313" key="4">
    <source>
        <dbReference type="Proteomes" id="UP000094056"/>
    </source>
</evidence>
<protein>
    <recommendedName>
        <fullName evidence="2">PepSY domain-containing protein</fullName>
    </recommendedName>
</protein>
<dbReference type="Proteomes" id="UP000094056">
    <property type="component" value="Unassembled WGS sequence"/>
</dbReference>
<keyword evidence="1" id="KW-1133">Transmembrane helix</keyword>
<gene>
    <name evidence="3" type="ORF">SCARUB_01771</name>
</gene>
<name>A0A1E3XBS0_9BACT</name>
<dbReference type="Pfam" id="PF03413">
    <property type="entry name" value="PepSY"/>
    <property type="match status" value="1"/>
</dbReference>
<feature type="domain" description="PepSY" evidence="2">
    <location>
        <begin position="112"/>
        <end position="163"/>
    </location>
</feature>
<evidence type="ECO:0000313" key="3">
    <source>
        <dbReference type="EMBL" id="ODS33072.1"/>
    </source>
</evidence>
<keyword evidence="1" id="KW-0812">Transmembrane</keyword>
<proteinExistence type="predicted"/>
<dbReference type="InterPro" id="IPR025711">
    <property type="entry name" value="PepSY"/>
</dbReference>
<dbReference type="EMBL" id="MAYW01000038">
    <property type="protein sequence ID" value="ODS33072.1"/>
    <property type="molecule type" value="Genomic_DNA"/>
</dbReference>
<keyword evidence="1" id="KW-0472">Membrane</keyword>
<sequence>MFVIRQIHKYLGISVAVFLLISAVTGFLRANYVWYWKPGYKQHKHPITEDSKYIQAPGIGISELENIIAQRGGNTKVKKLEFFNLCGRLLCKAYVDNNVLMVDAMTGELLTPISEDFAIEIATQYVSGSFPVKNITDLRDYVPFKGRDPHQVYRVNFDGNGNTQIFI</sequence>
<evidence type="ECO:0000256" key="1">
    <source>
        <dbReference type="SAM" id="Phobius"/>
    </source>
</evidence>
<comment type="caution">
    <text evidence="3">The sequence shown here is derived from an EMBL/GenBank/DDBJ whole genome shotgun (WGS) entry which is preliminary data.</text>
</comment>
<reference evidence="3 4" key="1">
    <citation type="submission" date="2016-07" db="EMBL/GenBank/DDBJ databases">
        <title>Draft genome of Scalindua rubra, obtained from a brine-seawater interface in the Red Sea, sheds light on salt adaptation in anammox bacteria.</title>
        <authorList>
            <person name="Speth D.R."/>
            <person name="Lagkouvardos I."/>
            <person name="Wang Y."/>
            <person name="Qian P.-Y."/>
            <person name="Dutilh B.E."/>
            <person name="Jetten M.S."/>
        </authorList>
    </citation>
    <scope>NUCLEOTIDE SEQUENCE [LARGE SCALE GENOMIC DNA]</scope>
    <source>
        <strain evidence="3">BSI-1</strain>
    </source>
</reference>
<evidence type="ECO:0000259" key="2">
    <source>
        <dbReference type="Pfam" id="PF03413"/>
    </source>
</evidence>
<organism evidence="3 4">
    <name type="scientific">Candidatus Scalindua rubra</name>
    <dbReference type="NCBI Taxonomy" id="1872076"/>
    <lineage>
        <taxon>Bacteria</taxon>
        <taxon>Pseudomonadati</taxon>
        <taxon>Planctomycetota</taxon>
        <taxon>Candidatus Brocadiia</taxon>
        <taxon>Candidatus Brocadiales</taxon>
        <taxon>Candidatus Scalinduaceae</taxon>
        <taxon>Candidatus Scalindua</taxon>
    </lineage>
</organism>
<dbReference type="AlphaFoldDB" id="A0A1E3XBS0"/>
<accession>A0A1E3XBS0</accession>